<dbReference type="AlphaFoldDB" id="A0A4U5M245"/>
<keyword evidence="1" id="KW-0812">Transmembrane</keyword>
<evidence type="ECO:0000313" key="3">
    <source>
        <dbReference type="Proteomes" id="UP000298663"/>
    </source>
</evidence>
<accession>A0A4U5M245</accession>
<evidence type="ECO:0000256" key="1">
    <source>
        <dbReference type="SAM" id="Phobius"/>
    </source>
</evidence>
<sequence>MSKTGCSLVSWSATCEWMWTGVGPLVVALLFLPALTLGLHEPSQDATQWEVFKSTYQKEFFEEQRCFGLQ</sequence>
<keyword evidence="3" id="KW-1185">Reference proteome</keyword>
<reference evidence="2 3" key="2">
    <citation type="journal article" date="2019" name="G3 (Bethesda)">
        <title>Hybrid Assembly of the Genome of the Entomopathogenic Nematode Steinernema carpocapsae Identifies the X-Chromosome.</title>
        <authorList>
            <person name="Serra L."/>
            <person name="Macchietto M."/>
            <person name="Macias-Munoz A."/>
            <person name="McGill C.J."/>
            <person name="Rodriguez I.M."/>
            <person name="Rodriguez B."/>
            <person name="Murad R."/>
            <person name="Mortazavi A."/>
        </authorList>
    </citation>
    <scope>NUCLEOTIDE SEQUENCE [LARGE SCALE GENOMIC DNA]</scope>
    <source>
        <strain evidence="2 3">ALL</strain>
    </source>
</reference>
<keyword evidence="1" id="KW-0472">Membrane</keyword>
<reference evidence="2 3" key="1">
    <citation type="journal article" date="2015" name="Genome Biol.">
        <title>Comparative genomics of Steinernema reveals deeply conserved gene regulatory networks.</title>
        <authorList>
            <person name="Dillman A.R."/>
            <person name="Macchietto M."/>
            <person name="Porter C.F."/>
            <person name="Rogers A."/>
            <person name="Williams B."/>
            <person name="Antoshechkin I."/>
            <person name="Lee M.M."/>
            <person name="Goodwin Z."/>
            <person name="Lu X."/>
            <person name="Lewis E.E."/>
            <person name="Goodrich-Blair H."/>
            <person name="Stock S.P."/>
            <person name="Adams B.J."/>
            <person name="Sternberg P.W."/>
            <person name="Mortazavi A."/>
        </authorList>
    </citation>
    <scope>NUCLEOTIDE SEQUENCE [LARGE SCALE GENOMIC DNA]</scope>
    <source>
        <strain evidence="2 3">ALL</strain>
    </source>
</reference>
<proteinExistence type="predicted"/>
<protein>
    <submittedName>
        <fullName evidence="2">Uncharacterized protein</fullName>
    </submittedName>
</protein>
<keyword evidence="1" id="KW-1133">Transmembrane helix</keyword>
<dbReference type="Proteomes" id="UP000298663">
    <property type="component" value="Unassembled WGS sequence"/>
</dbReference>
<gene>
    <name evidence="2" type="ORF">L596_026693</name>
</gene>
<name>A0A4U5M245_STECR</name>
<feature type="transmembrane region" description="Helical" evidence="1">
    <location>
        <begin position="17"/>
        <end position="39"/>
    </location>
</feature>
<comment type="caution">
    <text evidence="2">The sequence shown here is derived from an EMBL/GenBank/DDBJ whole genome shotgun (WGS) entry which is preliminary data.</text>
</comment>
<organism evidence="2 3">
    <name type="scientific">Steinernema carpocapsae</name>
    <name type="common">Entomopathogenic nematode</name>
    <dbReference type="NCBI Taxonomy" id="34508"/>
    <lineage>
        <taxon>Eukaryota</taxon>
        <taxon>Metazoa</taxon>
        <taxon>Ecdysozoa</taxon>
        <taxon>Nematoda</taxon>
        <taxon>Chromadorea</taxon>
        <taxon>Rhabditida</taxon>
        <taxon>Tylenchina</taxon>
        <taxon>Panagrolaimomorpha</taxon>
        <taxon>Strongyloidoidea</taxon>
        <taxon>Steinernematidae</taxon>
        <taxon>Steinernema</taxon>
    </lineage>
</organism>
<dbReference type="EMBL" id="AZBU02000010">
    <property type="protein sequence ID" value="TKR62776.1"/>
    <property type="molecule type" value="Genomic_DNA"/>
</dbReference>
<evidence type="ECO:0000313" key="2">
    <source>
        <dbReference type="EMBL" id="TKR62776.1"/>
    </source>
</evidence>